<dbReference type="SMART" id="SM00091">
    <property type="entry name" value="PAS"/>
    <property type="match status" value="3"/>
</dbReference>
<dbReference type="Pfam" id="PF02518">
    <property type="entry name" value="HATPase_c"/>
    <property type="match status" value="1"/>
</dbReference>
<protein>
    <recommendedName>
        <fullName evidence="3">histidine kinase</fullName>
        <ecNumber evidence="3">2.7.13.3</ecNumber>
    </recommendedName>
</protein>
<evidence type="ECO:0000256" key="5">
    <source>
        <dbReference type="ARBA" id="ARBA00022679"/>
    </source>
</evidence>
<feature type="domain" description="PAC" evidence="13">
    <location>
        <begin position="398"/>
        <end position="449"/>
    </location>
</feature>
<dbReference type="Gene3D" id="3.30.450.40">
    <property type="match status" value="1"/>
</dbReference>
<feature type="domain" description="Phytochrome chromophore attachment site" evidence="9">
    <location>
        <begin position="159"/>
        <end position="295"/>
    </location>
</feature>
<dbReference type="InterPro" id="IPR016132">
    <property type="entry name" value="Phyto_chromo_attachment"/>
</dbReference>
<feature type="modified residue" description="4-aspartylphosphate" evidence="8">
    <location>
        <position position="59"/>
    </location>
</feature>
<dbReference type="InterPro" id="IPR013655">
    <property type="entry name" value="PAS_fold_3"/>
</dbReference>
<feature type="domain" description="PAC" evidence="13">
    <location>
        <begin position="643"/>
        <end position="695"/>
    </location>
</feature>
<dbReference type="EMBL" id="CP001344">
    <property type="protein sequence ID" value="ACL42758.1"/>
    <property type="molecule type" value="Genomic_DNA"/>
</dbReference>
<dbReference type="CDD" id="cd00082">
    <property type="entry name" value="HisKA"/>
    <property type="match status" value="1"/>
</dbReference>
<accession>B8HSW1</accession>
<keyword evidence="5" id="KW-0808">Transferase</keyword>
<feature type="domain" description="Response regulatory" evidence="11">
    <location>
        <begin position="949"/>
        <end position="1064"/>
    </location>
</feature>
<dbReference type="GO" id="GO:0000155">
    <property type="term" value="F:phosphorelay sensor kinase activity"/>
    <property type="evidence" value="ECO:0007669"/>
    <property type="project" value="InterPro"/>
</dbReference>
<dbReference type="PROSITE" id="PS50046">
    <property type="entry name" value="PHYTOCHROME_2"/>
    <property type="match status" value="1"/>
</dbReference>
<dbReference type="InterPro" id="IPR000700">
    <property type="entry name" value="PAS-assoc_C"/>
</dbReference>
<evidence type="ECO:0000256" key="1">
    <source>
        <dbReference type="ARBA" id="ARBA00000085"/>
    </source>
</evidence>
<evidence type="ECO:0000256" key="6">
    <source>
        <dbReference type="ARBA" id="ARBA00022777"/>
    </source>
</evidence>
<dbReference type="InterPro" id="IPR052162">
    <property type="entry name" value="Sensor_kinase/Photoreceptor"/>
</dbReference>
<dbReference type="PROSITE" id="PS50109">
    <property type="entry name" value="HIS_KIN"/>
    <property type="match status" value="1"/>
</dbReference>
<dbReference type="InterPro" id="IPR029016">
    <property type="entry name" value="GAF-like_dom_sf"/>
</dbReference>
<keyword evidence="6 14" id="KW-0418">Kinase</keyword>
<name>B8HSW1_CYAP4</name>
<proteinExistence type="inferred from homology"/>
<dbReference type="Gene3D" id="3.30.450.20">
    <property type="entry name" value="PAS domain"/>
    <property type="match status" value="3"/>
</dbReference>
<dbReference type="PANTHER" id="PTHR43304">
    <property type="entry name" value="PHYTOCHROME-LIKE PROTEIN CPH1"/>
    <property type="match status" value="1"/>
</dbReference>
<dbReference type="InterPro" id="IPR011006">
    <property type="entry name" value="CheY-like_superfamily"/>
</dbReference>
<dbReference type="InterPro" id="IPR000014">
    <property type="entry name" value="PAS"/>
</dbReference>
<dbReference type="Pfam" id="PF01590">
    <property type="entry name" value="GAF"/>
    <property type="match status" value="1"/>
</dbReference>
<reference evidence="14" key="1">
    <citation type="submission" date="2009-01" db="EMBL/GenBank/DDBJ databases">
        <title>Complete sequence of chromosome Cyanothece sp. PCC 7425.</title>
        <authorList>
            <consortium name="US DOE Joint Genome Institute"/>
            <person name="Lucas S."/>
            <person name="Copeland A."/>
            <person name="Lapidus A."/>
            <person name="Glavina del Rio T."/>
            <person name="Dalin E."/>
            <person name="Tice H."/>
            <person name="Bruce D."/>
            <person name="Goodwin L."/>
            <person name="Pitluck S."/>
            <person name="Sims D."/>
            <person name="Meineke L."/>
            <person name="Brettin T."/>
            <person name="Detter J.C."/>
            <person name="Han C."/>
            <person name="Larimer F."/>
            <person name="Land M."/>
            <person name="Hauser L."/>
            <person name="Kyrpides N."/>
            <person name="Ovchinnikova G."/>
            <person name="Liberton M."/>
            <person name="Stoeckel J."/>
            <person name="Banerjee A."/>
            <person name="Singh A."/>
            <person name="Page L."/>
            <person name="Sato H."/>
            <person name="Zhao L."/>
            <person name="Sherman L."/>
            <person name="Pakrasi H."/>
            <person name="Richardson P."/>
        </authorList>
    </citation>
    <scope>NUCLEOTIDE SEQUENCE</scope>
    <source>
        <strain evidence="14">PCC 7425</strain>
    </source>
</reference>
<evidence type="ECO:0000256" key="4">
    <source>
        <dbReference type="ARBA" id="ARBA00022553"/>
    </source>
</evidence>
<dbReference type="InterPro" id="IPR003661">
    <property type="entry name" value="HisK_dim/P_dom"/>
</dbReference>
<dbReference type="SUPFAM" id="SSF55781">
    <property type="entry name" value="GAF domain-like"/>
    <property type="match status" value="1"/>
</dbReference>
<evidence type="ECO:0000259" key="13">
    <source>
        <dbReference type="PROSITE" id="PS50113"/>
    </source>
</evidence>
<evidence type="ECO:0000259" key="9">
    <source>
        <dbReference type="PROSITE" id="PS50046"/>
    </source>
</evidence>
<dbReference type="InterPro" id="IPR004358">
    <property type="entry name" value="Sig_transdc_His_kin-like_C"/>
</dbReference>
<evidence type="ECO:0000259" key="10">
    <source>
        <dbReference type="PROSITE" id="PS50109"/>
    </source>
</evidence>
<dbReference type="KEGG" id="cyn:Cyan7425_0366"/>
<dbReference type="Pfam" id="PF08448">
    <property type="entry name" value="PAS_4"/>
    <property type="match status" value="1"/>
</dbReference>
<feature type="modified residue" description="4-aspartylphosphate" evidence="8">
    <location>
        <position position="1000"/>
    </location>
</feature>
<dbReference type="PANTHER" id="PTHR43304:SF1">
    <property type="entry name" value="PAC DOMAIN-CONTAINING PROTEIN"/>
    <property type="match status" value="1"/>
</dbReference>
<dbReference type="SUPFAM" id="SSF55785">
    <property type="entry name" value="PYP-like sensor domain (PAS domain)"/>
    <property type="match status" value="3"/>
</dbReference>
<dbReference type="CDD" id="cd00156">
    <property type="entry name" value="REC"/>
    <property type="match status" value="1"/>
</dbReference>
<dbReference type="InterPro" id="IPR001789">
    <property type="entry name" value="Sig_transdc_resp-reg_receiver"/>
</dbReference>
<dbReference type="InterPro" id="IPR001610">
    <property type="entry name" value="PAC"/>
</dbReference>
<evidence type="ECO:0000256" key="7">
    <source>
        <dbReference type="ARBA" id="ARBA00023012"/>
    </source>
</evidence>
<evidence type="ECO:0000313" key="14">
    <source>
        <dbReference type="EMBL" id="ACL42758.1"/>
    </source>
</evidence>
<dbReference type="SMART" id="SM00448">
    <property type="entry name" value="REC"/>
    <property type="match status" value="2"/>
</dbReference>
<evidence type="ECO:0000256" key="3">
    <source>
        <dbReference type="ARBA" id="ARBA00012438"/>
    </source>
</evidence>
<dbReference type="Pfam" id="PF00512">
    <property type="entry name" value="HisKA"/>
    <property type="match status" value="1"/>
</dbReference>
<dbReference type="InterPro" id="IPR005467">
    <property type="entry name" value="His_kinase_dom"/>
</dbReference>
<dbReference type="CDD" id="cd00130">
    <property type="entry name" value="PAS"/>
    <property type="match status" value="3"/>
</dbReference>
<dbReference type="PROSITE" id="PS50110">
    <property type="entry name" value="RESPONSE_REGULATORY"/>
    <property type="match status" value="2"/>
</dbReference>
<evidence type="ECO:0000256" key="8">
    <source>
        <dbReference type="PROSITE-ProRule" id="PRU00169"/>
    </source>
</evidence>
<dbReference type="InterPro" id="IPR035965">
    <property type="entry name" value="PAS-like_dom_sf"/>
</dbReference>
<gene>
    <name evidence="14" type="ordered locus">Cyan7425_0366</name>
</gene>
<evidence type="ECO:0000259" key="11">
    <source>
        <dbReference type="PROSITE" id="PS50110"/>
    </source>
</evidence>
<comment type="similarity">
    <text evidence="2">In the N-terminal section; belongs to the phytochrome family.</text>
</comment>
<dbReference type="EC" id="2.7.13.3" evidence="3"/>
<feature type="domain" description="PAS" evidence="12">
    <location>
        <begin position="319"/>
        <end position="395"/>
    </location>
</feature>
<dbReference type="InterPro" id="IPR036097">
    <property type="entry name" value="HisK_dim/P_sf"/>
</dbReference>
<feature type="domain" description="PAS" evidence="12">
    <location>
        <begin position="450"/>
        <end position="520"/>
    </location>
</feature>
<dbReference type="eggNOG" id="COG3706">
    <property type="taxonomic scope" value="Bacteria"/>
</dbReference>
<dbReference type="SUPFAM" id="SSF47384">
    <property type="entry name" value="Homodimeric domain of signal transducing histidine kinase"/>
    <property type="match status" value="1"/>
</dbReference>
<dbReference type="Gene3D" id="1.10.287.130">
    <property type="match status" value="1"/>
</dbReference>
<dbReference type="PROSITE" id="PS50112">
    <property type="entry name" value="PAS"/>
    <property type="match status" value="3"/>
</dbReference>
<dbReference type="SMART" id="SM00387">
    <property type="entry name" value="HATPase_c"/>
    <property type="match status" value="1"/>
</dbReference>
<dbReference type="eggNOG" id="COG5000">
    <property type="taxonomic scope" value="Bacteria"/>
</dbReference>
<dbReference type="Gene3D" id="3.30.565.10">
    <property type="entry name" value="Histidine kinase-like ATPase, C-terminal domain"/>
    <property type="match status" value="1"/>
</dbReference>
<dbReference type="InterPro" id="IPR003018">
    <property type="entry name" value="GAF"/>
</dbReference>
<dbReference type="eggNOG" id="COG4191">
    <property type="taxonomic scope" value="Bacteria"/>
</dbReference>
<feature type="domain" description="Histidine kinase" evidence="10">
    <location>
        <begin position="708"/>
        <end position="930"/>
    </location>
</feature>
<keyword evidence="7" id="KW-0902">Two-component regulatory system</keyword>
<dbReference type="AlphaFoldDB" id="B8HSW1"/>
<dbReference type="STRING" id="395961.Cyan7425_0366"/>
<keyword evidence="4 8" id="KW-0597">Phosphoprotein</keyword>
<dbReference type="SUPFAM" id="SSF55874">
    <property type="entry name" value="ATPase domain of HSP90 chaperone/DNA topoisomerase II/histidine kinase"/>
    <property type="match status" value="1"/>
</dbReference>
<dbReference type="InterPro" id="IPR003594">
    <property type="entry name" value="HATPase_dom"/>
</dbReference>
<dbReference type="SMART" id="SM00065">
    <property type="entry name" value="GAF"/>
    <property type="match status" value="1"/>
</dbReference>
<dbReference type="HOGENOM" id="CLU_000445_114_51_3"/>
<dbReference type="eggNOG" id="COG2203">
    <property type="taxonomic scope" value="Bacteria"/>
</dbReference>
<dbReference type="SMART" id="SM00086">
    <property type="entry name" value="PAC"/>
    <property type="match status" value="3"/>
</dbReference>
<evidence type="ECO:0000256" key="2">
    <source>
        <dbReference type="ARBA" id="ARBA00006402"/>
    </source>
</evidence>
<dbReference type="SUPFAM" id="SSF52172">
    <property type="entry name" value="CheY-like"/>
    <property type="match status" value="2"/>
</dbReference>
<organism evidence="14">
    <name type="scientific">Cyanothece sp. (strain PCC 7425 / ATCC 29141)</name>
    <dbReference type="NCBI Taxonomy" id="395961"/>
    <lineage>
        <taxon>Bacteria</taxon>
        <taxon>Bacillati</taxon>
        <taxon>Cyanobacteriota</taxon>
        <taxon>Cyanophyceae</taxon>
        <taxon>Gomontiellales</taxon>
        <taxon>Cyanothecaceae</taxon>
        <taxon>Cyanothece</taxon>
    </lineage>
</organism>
<evidence type="ECO:0000259" key="12">
    <source>
        <dbReference type="PROSITE" id="PS50112"/>
    </source>
</evidence>
<dbReference type="Pfam" id="PF08447">
    <property type="entry name" value="PAS_3"/>
    <property type="match status" value="2"/>
</dbReference>
<dbReference type="PRINTS" id="PR00344">
    <property type="entry name" value="BCTRLSENSOR"/>
</dbReference>
<feature type="domain" description="PAS" evidence="12">
    <location>
        <begin position="572"/>
        <end position="617"/>
    </location>
</feature>
<dbReference type="Gene3D" id="3.40.50.2300">
    <property type="match status" value="2"/>
</dbReference>
<dbReference type="NCBIfam" id="TIGR00229">
    <property type="entry name" value="sensory_box"/>
    <property type="match status" value="3"/>
</dbReference>
<sequence>MAWPPLTILLVDDTPEDRELYRRYLLQDPEYSYTFVEAGLGQQGLDLYRQCQPDVVLLDYRLPDLDGLEFLAQLQPSATPWACLPVIVVTGQGNERIAVECMQSGAQDYLIKEQLNPERLHLAVRHTLEAVQLRTELQKRVEREQLITQITQKIHRSMDLDEILQASVQGLRQLLHTDRVIIFQVATDGSGSVVGESVGEEWQSILAANIIDPCFAASYLERYRQGLVTSNTDIHKGTLDPCHVNLLAQFQVRANLVMPVMSGSGLWGLIIAHHCASPRQWEPLEVELLQALADQIGIALQQAELYQQVQQELVERRQTQRKLNQVLDSAIAFISSFRFWKNRDWAYEYYSKGCEALWGYTPEELMADKNLWLSRLFPEDRERILEPLFTAFFTESKIEVEYRFYHKDGSLRWVSSSYASCQVELDCWIVTAVNQDITDRKQAEMALRDSEERFRTLSATAPIGICQTSGDGDCLYTNTYWQEMSGLSFAESLGSGWLQAIHPADRDALFHAWDAYVRGECDRLPDFRLLTPKGDIRWVSARVAAIKSASGEVLGYVGTDEDITERKLAEEKIREQAALLDIVPDAIYVCDLSKRIIYWNQGAERLYGWTAAEAIGQPAHELLRSSQLSAEAIMPRLLEGGEFQDEVCKLSKTGQEVIVAARWALVRNEAGQPKAILAVNTDITEKKKLEAQFLRAQRLESIGTLAGGLAHDLNNMLTPILISAQLLQKQFPDEKKQELLKILESNARRGADLIRQILTFARGSDTTLLLLQLQELLKDVVQICQHTLPKSITISLEVAADLAMVFADPTQLHQVLMNLCVNARDAMPEGGQLRLQAENFYADETYRQMNPEAQVGAYAVITVADTGMGMTSEVLDRIFDPFFSTKGVGQGTGLGMSVVQGIIRSHGGFIAVKSYLGQGTQFQVYLPAIKATEVTAVSEPELRLGQGELILVVDDEANLLTTTKTVLEEYNYRVITARDGIEALSLYVQHRDDISAVLIDMMMPEMDGPTAIQILKTINPEVNVIACSGLPLAQFPILDRTNIRARLPKPYTAQELLTTLHEVLHHPSPIGSRSLEDSSPQ</sequence>
<dbReference type="InterPro" id="IPR013656">
    <property type="entry name" value="PAS_4"/>
</dbReference>
<dbReference type="OrthoDB" id="442746at2"/>
<dbReference type="PROSITE" id="PS50113">
    <property type="entry name" value="PAC"/>
    <property type="match status" value="3"/>
</dbReference>
<dbReference type="InterPro" id="IPR036890">
    <property type="entry name" value="HATPase_C_sf"/>
</dbReference>
<feature type="domain" description="PAC" evidence="13">
    <location>
        <begin position="523"/>
        <end position="575"/>
    </location>
</feature>
<dbReference type="Pfam" id="PF00072">
    <property type="entry name" value="Response_reg"/>
    <property type="match status" value="2"/>
</dbReference>
<dbReference type="SMART" id="SM00388">
    <property type="entry name" value="HisKA"/>
    <property type="match status" value="1"/>
</dbReference>
<comment type="catalytic activity">
    <reaction evidence="1">
        <text>ATP + protein L-histidine = ADP + protein N-phospho-L-histidine.</text>
        <dbReference type="EC" id="2.7.13.3"/>
    </reaction>
</comment>
<feature type="domain" description="Response regulatory" evidence="11">
    <location>
        <begin position="7"/>
        <end position="127"/>
    </location>
</feature>